<proteinExistence type="predicted"/>
<name>A0A927AQ84_9BACT</name>
<organism evidence="2 3">
    <name type="scientific">Spirosoma profusum</name>
    <dbReference type="NCBI Taxonomy" id="2771354"/>
    <lineage>
        <taxon>Bacteria</taxon>
        <taxon>Pseudomonadati</taxon>
        <taxon>Bacteroidota</taxon>
        <taxon>Cytophagia</taxon>
        <taxon>Cytophagales</taxon>
        <taxon>Cytophagaceae</taxon>
        <taxon>Spirosoma</taxon>
    </lineage>
</organism>
<dbReference type="SUPFAM" id="SSF53254">
    <property type="entry name" value="Phosphoglycerate mutase-like"/>
    <property type="match status" value="1"/>
</dbReference>
<feature type="chain" id="PRO_5037572182" evidence="1">
    <location>
        <begin position="18"/>
        <end position="169"/>
    </location>
</feature>
<dbReference type="SMART" id="SM00855">
    <property type="entry name" value="PGAM"/>
    <property type="match status" value="1"/>
</dbReference>
<dbReference type="InterPro" id="IPR029033">
    <property type="entry name" value="His_PPase_superfam"/>
</dbReference>
<reference evidence="2" key="1">
    <citation type="submission" date="2020-09" db="EMBL/GenBank/DDBJ databases">
        <authorList>
            <person name="Kim M.K."/>
        </authorList>
    </citation>
    <scope>NUCLEOTIDE SEQUENCE</scope>
    <source>
        <strain evidence="2">BT702</strain>
    </source>
</reference>
<dbReference type="Gene3D" id="3.40.50.1240">
    <property type="entry name" value="Phosphoglycerate mutase-like"/>
    <property type="match status" value="1"/>
</dbReference>
<dbReference type="Proteomes" id="UP000598820">
    <property type="component" value="Unassembled WGS sequence"/>
</dbReference>
<dbReference type="AlphaFoldDB" id="A0A927AQ84"/>
<evidence type="ECO:0000313" key="3">
    <source>
        <dbReference type="Proteomes" id="UP000598820"/>
    </source>
</evidence>
<feature type="signal peptide" evidence="1">
    <location>
        <begin position="1"/>
        <end position="17"/>
    </location>
</feature>
<keyword evidence="1" id="KW-0732">Signal</keyword>
<sequence length="169" mass="18496">MRVIYFLFCLMTSLLTACSTTTVFIVRHAEKVSEADTTDLTPAGHERAQALVDVLASKGVDSIFTTPYRRTRQTAAPLARQLGLTMVDYPARPNEAIVKRINLIRSKMVLVVGHSNTILDIAKGLGTQPSMTTIASGDFDNLLRVQIKRGLFGTSRTISQTTYGQPTPP</sequence>
<accession>A0A927AQ84</accession>
<dbReference type="EMBL" id="JACWZY010000002">
    <property type="protein sequence ID" value="MBD2699883.1"/>
    <property type="molecule type" value="Genomic_DNA"/>
</dbReference>
<dbReference type="Pfam" id="PF00300">
    <property type="entry name" value="His_Phos_1"/>
    <property type="match status" value="1"/>
</dbReference>
<dbReference type="RefSeq" id="WP_190885719.1">
    <property type="nucleotide sequence ID" value="NZ_JACWZY010000002.1"/>
</dbReference>
<dbReference type="PROSITE" id="PS51257">
    <property type="entry name" value="PROKAR_LIPOPROTEIN"/>
    <property type="match status" value="1"/>
</dbReference>
<gene>
    <name evidence="2" type="ORF">IC229_04500</name>
</gene>
<protein>
    <submittedName>
        <fullName evidence="2">Histidine phosphatase family protein</fullName>
    </submittedName>
</protein>
<dbReference type="CDD" id="cd07067">
    <property type="entry name" value="HP_PGM_like"/>
    <property type="match status" value="1"/>
</dbReference>
<dbReference type="InterPro" id="IPR013078">
    <property type="entry name" value="His_Pase_superF_clade-1"/>
</dbReference>
<evidence type="ECO:0000313" key="2">
    <source>
        <dbReference type="EMBL" id="MBD2699883.1"/>
    </source>
</evidence>
<evidence type="ECO:0000256" key="1">
    <source>
        <dbReference type="SAM" id="SignalP"/>
    </source>
</evidence>
<comment type="caution">
    <text evidence="2">The sequence shown here is derived from an EMBL/GenBank/DDBJ whole genome shotgun (WGS) entry which is preliminary data.</text>
</comment>
<keyword evidence="3" id="KW-1185">Reference proteome</keyword>